<evidence type="ECO:0000313" key="8">
    <source>
        <dbReference type="Proteomes" id="UP000606490"/>
    </source>
</evidence>
<dbReference type="PANTHER" id="PTHR42978">
    <property type="entry name" value="QUORUM-QUENCHING LACTONASE YTNP-RELATED-RELATED"/>
    <property type="match status" value="1"/>
</dbReference>
<keyword evidence="4" id="KW-0862">Zinc</keyword>
<dbReference type="Gene3D" id="3.60.15.10">
    <property type="entry name" value="Ribonuclease Z/Hydroxyacylglutathione hydrolase-like"/>
    <property type="match status" value="1"/>
</dbReference>
<dbReference type="RefSeq" id="WP_202825946.1">
    <property type="nucleotide sequence ID" value="NZ_JAEUXJ010000004.1"/>
</dbReference>
<accession>A0ABS1V3F2</accession>
<keyword evidence="8" id="KW-1185">Reference proteome</keyword>
<keyword evidence="5" id="KW-0732">Signal</keyword>
<evidence type="ECO:0000256" key="1">
    <source>
        <dbReference type="ARBA" id="ARBA00007749"/>
    </source>
</evidence>
<dbReference type="CDD" id="cd07720">
    <property type="entry name" value="OPHC2-like_MBL-fold"/>
    <property type="match status" value="1"/>
</dbReference>
<dbReference type="SUPFAM" id="SSF56281">
    <property type="entry name" value="Metallo-hydrolase/oxidoreductase"/>
    <property type="match status" value="1"/>
</dbReference>
<evidence type="ECO:0000256" key="2">
    <source>
        <dbReference type="ARBA" id="ARBA00022723"/>
    </source>
</evidence>
<evidence type="ECO:0000256" key="5">
    <source>
        <dbReference type="SAM" id="SignalP"/>
    </source>
</evidence>
<dbReference type="InterPro" id="IPR001279">
    <property type="entry name" value="Metallo-B-lactamas"/>
</dbReference>
<evidence type="ECO:0000256" key="3">
    <source>
        <dbReference type="ARBA" id="ARBA00022801"/>
    </source>
</evidence>
<keyword evidence="3" id="KW-0378">Hydrolase</keyword>
<keyword evidence="2" id="KW-0479">Metal-binding</keyword>
<dbReference type="Pfam" id="PF00753">
    <property type="entry name" value="Lactamase_B"/>
    <property type="match status" value="1"/>
</dbReference>
<dbReference type="SMART" id="SM00849">
    <property type="entry name" value="Lactamase_B"/>
    <property type="match status" value="1"/>
</dbReference>
<comment type="similarity">
    <text evidence="1">Belongs to the metallo-beta-lactamase superfamily.</text>
</comment>
<dbReference type="PANTHER" id="PTHR42978:SF6">
    <property type="entry name" value="QUORUM-QUENCHING LACTONASE YTNP-RELATED"/>
    <property type="match status" value="1"/>
</dbReference>
<proteinExistence type="inferred from homology"/>
<sequence>MILPSSRRLLLGGLATTLAAPALLRDAAAQTAPAAPAPAPAPAASQAPGFYRFKVGSFTVTTVHDGFFERPIQGFVRNAPLEEVQKVLADSFLPTSSIRIPFTVTFLDTGSRLVVFDSGNGVLPPTATQGKMLQNMAAAGIDPAKVDLVVMSHFHGDHVNGLLNAAGAAAFPNAEVVVPATEWAWWSDTGNETRSPEGQRGNFANSARRFAPYKDKIRQIQADAEVIPGIRAVAAHGHTPGHTCYLIADGNAQAMFVADVTNRPELLARRPDFHIVFDFDAEMAEATRRKIYDQVATDRIRITGYHFPFPANGYLAKEGNGYRFVPADWSSAV</sequence>
<evidence type="ECO:0000313" key="7">
    <source>
        <dbReference type="EMBL" id="MBL6456220.1"/>
    </source>
</evidence>
<protein>
    <submittedName>
        <fullName evidence="7">MBL fold metallo-hydrolase</fullName>
    </submittedName>
</protein>
<dbReference type="PROSITE" id="PS51318">
    <property type="entry name" value="TAT"/>
    <property type="match status" value="1"/>
</dbReference>
<evidence type="ECO:0000259" key="6">
    <source>
        <dbReference type="SMART" id="SM00849"/>
    </source>
</evidence>
<gene>
    <name evidence="7" type="ORF">JMJ55_12875</name>
</gene>
<reference evidence="7 8" key="1">
    <citation type="submission" date="2021-01" db="EMBL/GenBank/DDBJ databases">
        <title>Belnapia mucosa sp. nov. and Belnapia arida sp. nov., isolated from the Tabernas Desert (Almeria, Spain).</title>
        <authorList>
            <person name="Molina-Menor E."/>
            <person name="Vidal-Verdu A."/>
            <person name="Calonge A."/>
            <person name="Satari L."/>
            <person name="Pereto Magraner J."/>
            <person name="Porcar Miralles M."/>
        </authorList>
    </citation>
    <scope>NUCLEOTIDE SEQUENCE [LARGE SCALE GENOMIC DNA]</scope>
    <source>
        <strain evidence="7 8">T6</strain>
    </source>
</reference>
<comment type="caution">
    <text evidence="7">The sequence shown here is derived from an EMBL/GenBank/DDBJ whole genome shotgun (WGS) entry which is preliminary data.</text>
</comment>
<dbReference type="Proteomes" id="UP000606490">
    <property type="component" value="Unassembled WGS sequence"/>
</dbReference>
<evidence type="ECO:0000256" key="4">
    <source>
        <dbReference type="ARBA" id="ARBA00022833"/>
    </source>
</evidence>
<feature type="domain" description="Metallo-beta-lactamase" evidence="6">
    <location>
        <begin position="101"/>
        <end position="306"/>
    </location>
</feature>
<dbReference type="InterPro" id="IPR051013">
    <property type="entry name" value="MBL_superfamily_lactonases"/>
</dbReference>
<dbReference type="InterPro" id="IPR036866">
    <property type="entry name" value="RibonucZ/Hydroxyglut_hydro"/>
</dbReference>
<feature type="chain" id="PRO_5047407413" evidence="5">
    <location>
        <begin position="25"/>
        <end position="333"/>
    </location>
</feature>
<dbReference type="InterPro" id="IPR006311">
    <property type="entry name" value="TAT_signal"/>
</dbReference>
<name>A0ABS1V3F2_9PROT</name>
<dbReference type="EMBL" id="JAEUXJ010000004">
    <property type="protein sequence ID" value="MBL6456220.1"/>
    <property type="molecule type" value="Genomic_DNA"/>
</dbReference>
<organism evidence="7 8">
    <name type="scientific">Belnapia mucosa</name>
    <dbReference type="NCBI Taxonomy" id="2804532"/>
    <lineage>
        <taxon>Bacteria</taxon>
        <taxon>Pseudomonadati</taxon>
        <taxon>Pseudomonadota</taxon>
        <taxon>Alphaproteobacteria</taxon>
        <taxon>Acetobacterales</taxon>
        <taxon>Roseomonadaceae</taxon>
        <taxon>Belnapia</taxon>
    </lineage>
</organism>
<feature type="signal peptide" evidence="5">
    <location>
        <begin position="1"/>
        <end position="24"/>
    </location>
</feature>